<dbReference type="EMBL" id="JAKUCV010002625">
    <property type="protein sequence ID" value="KAJ4841980.1"/>
    <property type="molecule type" value="Genomic_DNA"/>
</dbReference>
<evidence type="ECO:0000313" key="1">
    <source>
        <dbReference type="EMBL" id="KAJ4841980.1"/>
    </source>
</evidence>
<comment type="caution">
    <text evidence="1">The sequence shown here is derived from an EMBL/GenBank/DDBJ whole genome shotgun (WGS) entry which is preliminary data.</text>
</comment>
<dbReference type="PANTHER" id="PTHR24092:SF157">
    <property type="entry name" value="PHOSPHOLIPID-TRANSPORTING ATPASE"/>
    <property type="match status" value="1"/>
</dbReference>
<feature type="non-terminal residue" evidence="1">
    <location>
        <position position="1"/>
    </location>
</feature>
<protein>
    <submittedName>
        <fullName evidence="1">Uncharacterized protein</fullName>
    </submittedName>
</protein>
<accession>A0A9Q0JIJ6</accession>
<keyword evidence="2" id="KW-1185">Reference proteome</keyword>
<dbReference type="Proteomes" id="UP001141552">
    <property type="component" value="Unassembled WGS sequence"/>
</dbReference>
<dbReference type="InterPro" id="IPR023299">
    <property type="entry name" value="ATPase_P-typ_cyto_dom_N"/>
</dbReference>
<dbReference type="Gene3D" id="3.40.1110.10">
    <property type="entry name" value="Calcium-transporting ATPase, cytoplasmic domain N"/>
    <property type="match status" value="1"/>
</dbReference>
<evidence type="ECO:0000313" key="2">
    <source>
        <dbReference type="Proteomes" id="UP001141552"/>
    </source>
</evidence>
<dbReference type="PANTHER" id="PTHR24092">
    <property type="entry name" value="PROBABLE PHOSPHOLIPID-TRANSPORTING ATPASE"/>
    <property type="match status" value="1"/>
</dbReference>
<dbReference type="GO" id="GO:0000166">
    <property type="term" value="F:nucleotide binding"/>
    <property type="evidence" value="ECO:0007669"/>
    <property type="project" value="InterPro"/>
</dbReference>
<dbReference type="AlphaFoldDB" id="A0A9Q0JIJ6"/>
<dbReference type="GO" id="GO:0005886">
    <property type="term" value="C:plasma membrane"/>
    <property type="evidence" value="ECO:0007669"/>
    <property type="project" value="TreeGrafter"/>
</dbReference>
<organism evidence="1 2">
    <name type="scientific">Turnera subulata</name>
    <dbReference type="NCBI Taxonomy" id="218843"/>
    <lineage>
        <taxon>Eukaryota</taxon>
        <taxon>Viridiplantae</taxon>
        <taxon>Streptophyta</taxon>
        <taxon>Embryophyta</taxon>
        <taxon>Tracheophyta</taxon>
        <taxon>Spermatophyta</taxon>
        <taxon>Magnoliopsida</taxon>
        <taxon>eudicotyledons</taxon>
        <taxon>Gunneridae</taxon>
        <taxon>Pentapetalae</taxon>
        <taxon>rosids</taxon>
        <taxon>fabids</taxon>
        <taxon>Malpighiales</taxon>
        <taxon>Passifloraceae</taxon>
        <taxon>Turnera</taxon>
    </lineage>
</organism>
<name>A0A9Q0JIJ6_9ROSI</name>
<sequence>YEDGVCYVETMNLDGETNLKMKRSLEATLGMNEIENFNAFKATIRLILSGHGTKVVRNSTRSPSKRSRLERKMDKIVKVLQAMFINKDIEIWSSGNAQLREFHMEAALKGQEDAEHLNMGSSRISSSQKESITKGFNFLDDRLMNNQWVYRSDLFDLTMFFRVMALCHTGIPIEEDQTDNKLKYEAESPEEIAFLIASQEFGFQFCRTQSTMLLKQFDPSSGKEVKRYSIHP</sequence>
<dbReference type="GO" id="GO:0045332">
    <property type="term" value="P:phospholipid translocation"/>
    <property type="evidence" value="ECO:0007669"/>
    <property type="project" value="TreeGrafter"/>
</dbReference>
<gene>
    <name evidence="1" type="ORF">Tsubulata_020139</name>
</gene>
<dbReference type="GO" id="GO:0140326">
    <property type="term" value="F:ATPase-coupled intramembrane lipid transporter activity"/>
    <property type="evidence" value="ECO:0007669"/>
    <property type="project" value="TreeGrafter"/>
</dbReference>
<reference evidence="1" key="2">
    <citation type="journal article" date="2023" name="Plants (Basel)">
        <title>Annotation of the Turnera subulata (Passifloraceae) Draft Genome Reveals the S-Locus Evolved after the Divergence of Turneroideae from Passifloroideae in a Stepwise Manner.</title>
        <authorList>
            <person name="Henning P.M."/>
            <person name="Roalson E.H."/>
            <person name="Mir W."/>
            <person name="McCubbin A.G."/>
            <person name="Shore J.S."/>
        </authorList>
    </citation>
    <scope>NUCLEOTIDE SEQUENCE</scope>
    <source>
        <strain evidence="1">F60SS</strain>
    </source>
</reference>
<reference evidence="1" key="1">
    <citation type="submission" date="2022-02" db="EMBL/GenBank/DDBJ databases">
        <authorList>
            <person name="Henning P.M."/>
            <person name="McCubbin A.G."/>
            <person name="Shore J.S."/>
        </authorList>
    </citation>
    <scope>NUCLEOTIDE SEQUENCE</scope>
    <source>
        <strain evidence="1">F60SS</strain>
        <tissue evidence="1">Leaves</tissue>
    </source>
</reference>
<proteinExistence type="predicted"/>
<dbReference type="OrthoDB" id="377733at2759"/>